<name>A0ACA9JYS8_9GLOM</name>
<evidence type="ECO:0000313" key="1">
    <source>
        <dbReference type="EMBL" id="CAG8442374.1"/>
    </source>
</evidence>
<keyword evidence="2" id="KW-1185">Reference proteome</keyword>
<evidence type="ECO:0000313" key="2">
    <source>
        <dbReference type="Proteomes" id="UP000789702"/>
    </source>
</evidence>
<organism evidence="1 2">
    <name type="scientific">Dentiscutata heterogama</name>
    <dbReference type="NCBI Taxonomy" id="1316150"/>
    <lineage>
        <taxon>Eukaryota</taxon>
        <taxon>Fungi</taxon>
        <taxon>Fungi incertae sedis</taxon>
        <taxon>Mucoromycota</taxon>
        <taxon>Glomeromycotina</taxon>
        <taxon>Glomeromycetes</taxon>
        <taxon>Diversisporales</taxon>
        <taxon>Gigasporaceae</taxon>
        <taxon>Dentiscutata</taxon>
    </lineage>
</organism>
<dbReference type="Proteomes" id="UP000789702">
    <property type="component" value="Unassembled WGS sequence"/>
</dbReference>
<comment type="caution">
    <text evidence="1">The sequence shown here is derived from an EMBL/GenBank/DDBJ whole genome shotgun (WGS) entry which is preliminary data.</text>
</comment>
<accession>A0ACA9JYS8</accession>
<dbReference type="EMBL" id="CAJVPU010000160">
    <property type="protein sequence ID" value="CAG8442374.1"/>
    <property type="molecule type" value="Genomic_DNA"/>
</dbReference>
<gene>
    <name evidence="1" type="ORF">DHETER_LOCUS347</name>
</gene>
<sequence length="325" mass="36819">MNTILSTAKSFVKNKSMDFGNVCGGCKRIKTNDKLWCRYCAVEHFQNKYSTWTSGNKDIDLLIIKSHLFSQKSDQIIEWIPYKQLEDIQNMTKGGYSAVSSAIWLDGPIEYWDSKRREWSRKSKYRVALKFIKKSSTTNDRVLNELGCHIKCNGQKYIIRLYGISNNPETDEYIMVIEYADSGSLRNYLINKGATLSLKDKLKIFEQLAAGLSSIHEAGLIHRDLHPGNILVNNNVSYLSDLGLSVLTERLSSNNILLTTISNLIKNGLYNCNDPSHTCDDSTYVGVEEAHNYPVYTHSTNNSTEQKKTTPSYSIETTYLSGKSS</sequence>
<protein>
    <submittedName>
        <fullName evidence="1">15466_t:CDS:1</fullName>
    </submittedName>
</protein>
<reference evidence="1" key="1">
    <citation type="submission" date="2021-06" db="EMBL/GenBank/DDBJ databases">
        <authorList>
            <person name="Kallberg Y."/>
            <person name="Tangrot J."/>
            <person name="Rosling A."/>
        </authorList>
    </citation>
    <scope>NUCLEOTIDE SEQUENCE</scope>
    <source>
        <strain evidence="1">IL203A</strain>
    </source>
</reference>
<proteinExistence type="predicted"/>